<proteinExistence type="predicted"/>
<comment type="caution">
    <text evidence="2">The sequence shown here is derived from an EMBL/GenBank/DDBJ whole genome shotgun (WGS) entry which is preliminary data.</text>
</comment>
<evidence type="ECO:0000259" key="1">
    <source>
        <dbReference type="Pfam" id="PF13480"/>
    </source>
</evidence>
<protein>
    <submittedName>
        <fullName evidence="2">GNAT family N-acetyltransferase</fullName>
    </submittedName>
</protein>
<accession>A0ABW2IIE7</accession>
<dbReference type="Proteomes" id="UP001596492">
    <property type="component" value="Unassembled WGS sequence"/>
</dbReference>
<dbReference type="InterPro" id="IPR038740">
    <property type="entry name" value="BioF2-like_GNAT_dom"/>
</dbReference>
<dbReference type="RefSeq" id="WP_382165611.1">
    <property type="nucleotide sequence ID" value="NZ_JBHTBR010000002.1"/>
</dbReference>
<feature type="domain" description="BioF2-like acetyltransferase" evidence="1">
    <location>
        <begin position="163"/>
        <end position="310"/>
    </location>
</feature>
<evidence type="ECO:0000313" key="3">
    <source>
        <dbReference type="Proteomes" id="UP001596492"/>
    </source>
</evidence>
<dbReference type="SUPFAM" id="SSF55729">
    <property type="entry name" value="Acyl-CoA N-acyltransferases (Nat)"/>
    <property type="match status" value="1"/>
</dbReference>
<name>A0ABW2IIE7_9PROT</name>
<dbReference type="Gene3D" id="3.40.630.30">
    <property type="match status" value="1"/>
</dbReference>
<organism evidence="2 3">
    <name type="scientific">Hirschia litorea</name>
    <dbReference type="NCBI Taxonomy" id="1199156"/>
    <lineage>
        <taxon>Bacteria</taxon>
        <taxon>Pseudomonadati</taxon>
        <taxon>Pseudomonadota</taxon>
        <taxon>Alphaproteobacteria</taxon>
        <taxon>Hyphomonadales</taxon>
        <taxon>Hyphomonadaceae</taxon>
        <taxon>Hirschia</taxon>
    </lineage>
</organism>
<keyword evidence="3" id="KW-1185">Reference proteome</keyword>
<dbReference type="InterPro" id="IPR016181">
    <property type="entry name" value="Acyl_CoA_acyltransferase"/>
</dbReference>
<dbReference type="Pfam" id="PF13480">
    <property type="entry name" value="Acetyltransf_6"/>
    <property type="match status" value="1"/>
</dbReference>
<sequence>MSSQISSDLTYVVKRVPELSDKEIQDWENLRLADPVYSTALLTFEFAKAIASKRDDVRVVLIKSGALPVGFFCGHVRPGGLVRPVGAPFDDYSGPIVAAGYNLELAKVLEALGCHSYRASASVTPIETVVDTKVSNPGLSYVVQLADQTAADYLASRFKENPKRHKNFRRLSRKMEKDFTQVELRFGAPSKESLKQLFDWKSAQFQRSGLVDILSTSFSREALDAFVELPFSEASQFGGYSTEIWVDGKFIAGHFGVRAKCDFHPWISAYDPGFSESAPGIVLLYRAIEKMDEMGLKTYDLSGGHDHYKKYFAQPKRKIADFQVSRKTLMGNLQATSFNFWNMFGTTDETSIALRMKRRFDHIATCEPNSARRLKEVGIAFRKRGKTHVE</sequence>
<gene>
    <name evidence="2" type="ORF">ACFQS8_03115</name>
</gene>
<reference evidence="3" key="1">
    <citation type="journal article" date="2019" name="Int. J. Syst. Evol. Microbiol.">
        <title>The Global Catalogue of Microorganisms (GCM) 10K type strain sequencing project: providing services to taxonomists for standard genome sequencing and annotation.</title>
        <authorList>
            <consortium name="The Broad Institute Genomics Platform"/>
            <consortium name="The Broad Institute Genome Sequencing Center for Infectious Disease"/>
            <person name="Wu L."/>
            <person name="Ma J."/>
        </authorList>
    </citation>
    <scope>NUCLEOTIDE SEQUENCE [LARGE SCALE GENOMIC DNA]</scope>
    <source>
        <strain evidence="3">CCUG 51308</strain>
    </source>
</reference>
<evidence type="ECO:0000313" key="2">
    <source>
        <dbReference type="EMBL" id="MFC7290595.1"/>
    </source>
</evidence>
<dbReference type="EMBL" id="JBHTBR010000002">
    <property type="protein sequence ID" value="MFC7290595.1"/>
    <property type="molecule type" value="Genomic_DNA"/>
</dbReference>